<dbReference type="EMBL" id="KZ613959">
    <property type="protein sequence ID" value="PMD32352.1"/>
    <property type="molecule type" value="Genomic_DNA"/>
</dbReference>
<dbReference type="InterPro" id="IPR036291">
    <property type="entry name" value="NAD(P)-bd_dom_sf"/>
</dbReference>
<evidence type="ECO:0000313" key="4">
    <source>
        <dbReference type="Proteomes" id="UP000235786"/>
    </source>
</evidence>
<dbReference type="Gene3D" id="3.40.50.720">
    <property type="entry name" value="NAD(P)-binding Rossmann-like Domain"/>
    <property type="match status" value="1"/>
</dbReference>
<organism evidence="3 4">
    <name type="scientific">Hyaloscypha variabilis (strain UAMH 11265 / GT02V1 / F)</name>
    <name type="common">Meliniomyces variabilis</name>
    <dbReference type="NCBI Taxonomy" id="1149755"/>
    <lineage>
        <taxon>Eukaryota</taxon>
        <taxon>Fungi</taxon>
        <taxon>Dikarya</taxon>
        <taxon>Ascomycota</taxon>
        <taxon>Pezizomycotina</taxon>
        <taxon>Leotiomycetes</taxon>
        <taxon>Helotiales</taxon>
        <taxon>Hyaloscyphaceae</taxon>
        <taxon>Hyaloscypha</taxon>
        <taxon>Hyaloscypha variabilis</taxon>
    </lineage>
</organism>
<dbReference type="PANTHER" id="PTHR24320">
    <property type="entry name" value="RETINOL DEHYDROGENASE"/>
    <property type="match status" value="1"/>
</dbReference>
<dbReference type="PANTHER" id="PTHR24320:SF154">
    <property type="entry name" value="OXIDOREDUCTASE, SHORT-CHAIN DEHYDROGENASE_REDUCTASE FAMILY (AFU_ORTHOLOGUE AFUA_2G04560)"/>
    <property type="match status" value="1"/>
</dbReference>
<dbReference type="PRINTS" id="PR00081">
    <property type="entry name" value="GDHRDH"/>
</dbReference>
<evidence type="ECO:0000256" key="1">
    <source>
        <dbReference type="ARBA" id="ARBA00006484"/>
    </source>
</evidence>
<sequence length="315" mass="34640">MPNLEAFVDFDPEKDIPSLAGRVIFVTGGTAGLGKASVLALAKHNPAHIYFSGRNAEAAKSLVDEVRSFSSSVGMTFVKMDMTSLASVKQACNAKFSHDRLDLLMCNAGVMFIPPGLSQDGFENHFAINHLAHAMIIQQLLPIMKKTASMPKSDVRIVSLTSTGWMAHPWHGVTFSTLRTTQEGFMGASYRYGQSKLANIIYPAELARRYPDSKISFVSVHPGASHTDLTTSISFGHKIMMKIIFFFLGVSFMEIEQGRLSQLWAAAGAKKDELVNGGYYMPVGRLSNDRLDKTAKSTKLAEDLWTYTQDVLAKF</sequence>
<dbReference type="AlphaFoldDB" id="A0A2J6R1F5"/>
<keyword evidence="4" id="KW-1185">Reference proteome</keyword>
<evidence type="ECO:0000313" key="3">
    <source>
        <dbReference type="EMBL" id="PMD32352.1"/>
    </source>
</evidence>
<name>A0A2J6R1F5_HYAVF</name>
<comment type="similarity">
    <text evidence="1">Belongs to the short-chain dehydrogenases/reductases (SDR) family.</text>
</comment>
<reference evidence="3 4" key="1">
    <citation type="submission" date="2016-04" db="EMBL/GenBank/DDBJ databases">
        <title>A degradative enzymes factory behind the ericoid mycorrhizal symbiosis.</title>
        <authorList>
            <consortium name="DOE Joint Genome Institute"/>
            <person name="Martino E."/>
            <person name="Morin E."/>
            <person name="Grelet G."/>
            <person name="Kuo A."/>
            <person name="Kohler A."/>
            <person name="Daghino S."/>
            <person name="Barry K."/>
            <person name="Choi C."/>
            <person name="Cichocki N."/>
            <person name="Clum A."/>
            <person name="Copeland A."/>
            <person name="Hainaut M."/>
            <person name="Haridas S."/>
            <person name="Labutti K."/>
            <person name="Lindquist E."/>
            <person name="Lipzen A."/>
            <person name="Khouja H.-R."/>
            <person name="Murat C."/>
            <person name="Ohm R."/>
            <person name="Olson A."/>
            <person name="Spatafora J."/>
            <person name="Veneault-Fourrey C."/>
            <person name="Henrissat B."/>
            <person name="Grigoriev I."/>
            <person name="Martin F."/>
            <person name="Perotto S."/>
        </authorList>
    </citation>
    <scope>NUCLEOTIDE SEQUENCE [LARGE SCALE GENOMIC DNA]</scope>
    <source>
        <strain evidence="3 4">F</strain>
    </source>
</reference>
<dbReference type="STRING" id="1149755.A0A2J6R1F5"/>
<dbReference type="InterPro" id="IPR002347">
    <property type="entry name" value="SDR_fam"/>
</dbReference>
<gene>
    <name evidence="3" type="ORF">L207DRAFT_440737</name>
</gene>
<dbReference type="SUPFAM" id="SSF51735">
    <property type="entry name" value="NAD(P)-binding Rossmann-fold domains"/>
    <property type="match status" value="1"/>
</dbReference>
<evidence type="ECO:0000256" key="2">
    <source>
        <dbReference type="ARBA" id="ARBA00023002"/>
    </source>
</evidence>
<dbReference type="Pfam" id="PF00106">
    <property type="entry name" value="adh_short"/>
    <property type="match status" value="1"/>
</dbReference>
<dbReference type="Proteomes" id="UP000235786">
    <property type="component" value="Unassembled WGS sequence"/>
</dbReference>
<accession>A0A2J6R1F5</accession>
<protein>
    <submittedName>
        <fullName evidence="3">Putative short-chain dehydrogenase</fullName>
    </submittedName>
</protein>
<keyword evidence="2" id="KW-0560">Oxidoreductase</keyword>
<proteinExistence type="inferred from homology"/>
<dbReference type="GO" id="GO:0016491">
    <property type="term" value="F:oxidoreductase activity"/>
    <property type="evidence" value="ECO:0007669"/>
    <property type="project" value="UniProtKB-KW"/>
</dbReference>
<dbReference type="OrthoDB" id="191139at2759"/>